<dbReference type="Proteomes" id="UP000011087">
    <property type="component" value="Unassembled WGS sequence"/>
</dbReference>
<dbReference type="GeneID" id="17294182"/>
<evidence type="ECO:0000259" key="1">
    <source>
        <dbReference type="Pfam" id="PF20670"/>
    </source>
</evidence>
<dbReference type="InterPro" id="IPR049213">
    <property type="entry name" value="DUF6816"/>
</dbReference>
<dbReference type="OrthoDB" id="195555at2759"/>
<dbReference type="KEGG" id="gtt:GUITHDRAFT_116429"/>
<dbReference type="PaxDb" id="55529-EKX37465"/>
<accession>L1INS2</accession>
<gene>
    <name evidence="2" type="ORF">GUITHDRAFT_116429</name>
</gene>
<protein>
    <recommendedName>
        <fullName evidence="1">DUF6816 domain-containing protein</fullName>
    </recommendedName>
</protein>
<organism evidence="2">
    <name type="scientific">Guillardia theta (strain CCMP2712)</name>
    <name type="common">Cryptophyte</name>
    <dbReference type="NCBI Taxonomy" id="905079"/>
    <lineage>
        <taxon>Eukaryota</taxon>
        <taxon>Cryptophyceae</taxon>
        <taxon>Pyrenomonadales</taxon>
        <taxon>Geminigeraceae</taxon>
        <taxon>Guillardia</taxon>
    </lineage>
</organism>
<dbReference type="eggNOG" id="ENOG502S9WG">
    <property type="taxonomic scope" value="Eukaryota"/>
</dbReference>
<keyword evidence="4" id="KW-1185">Reference proteome</keyword>
<dbReference type="RefSeq" id="XP_005824445.1">
    <property type="nucleotide sequence ID" value="XM_005824388.1"/>
</dbReference>
<reference evidence="2 4" key="1">
    <citation type="journal article" date="2012" name="Nature">
        <title>Algal genomes reveal evolutionary mosaicism and the fate of nucleomorphs.</title>
        <authorList>
            <consortium name="DOE Joint Genome Institute"/>
            <person name="Curtis B.A."/>
            <person name="Tanifuji G."/>
            <person name="Burki F."/>
            <person name="Gruber A."/>
            <person name="Irimia M."/>
            <person name="Maruyama S."/>
            <person name="Arias M.C."/>
            <person name="Ball S.G."/>
            <person name="Gile G.H."/>
            <person name="Hirakawa Y."/>
            <person name="Hopkins J.F."/>
            <person name="Kuo A."/>
            <person name="Rensing S.A."/>
            <person name="Schmutz J."/>
            <person name="Symeonidi A."/>
            <person name="Elias M."/>
            <person name="Eveleigh R.J."/>
            <person name="Herman E.K."/>
            <person name="Klute M.J."/>
            <person name="Nakayama T."/>
            <person name="Obornik M."/>
            <person name="Reyes-Prieto A."/>
            <person name="Armbrust E.V."/>
            <person name="Aves S.J."/>
            <person name="Beiko R.G."/>
            <person name="Coutinho P."/>
            <person name="Dacks J.B."/>
            <person name="Durnford D.G."/>
            <person name="Fast N.M."/>
            <person name="Green B.R."/>
            <person name="Grisdale C.J."/>
            <person name="Hempel F."/>
            <person name="Henrissat B."/>
            <person name="Hoppner M.P."/>
            <person name="Ishida K."/>
            <person name="Kim E."/>
            <person name="Koreny L."/>
            <person name="Kroth P.G."/>
            <person name="Liu Y."/>
            <person name="Malik S.B."/>
            <person name="Maier U.G."/>
            <person name="McRose D."/>
            <person name="Mock T."/>
            <person name="Neilson J.A."/>
            <person name="Onodera N.T."/>
            <person name="Poole A.M."/>
            <person name="Pritham E.J."/>
            <person name="Richards T.A."/>
            <person name="Rocap G."/>
            <person name="Roy S.W."/>
            <person name="Sarai C."/>
            <person name="Schaack S."/>
            <person name="Shirato S."/>
            <person name="Slamovits C.H."/>
            <person name="Spencer D.F."/>
            <person name="Suzuki S."/>
            <person name="Worden A.Z."/>
            <person name="Zauner S."/>
            <person name="Barry K."/>
            <person name="Bell C."/>
            <person name="Bharti A.K."/>
            <person name="Crow J.A."/>
            <person name="Grimwood J."/>
            <person name="Kramer R."/>
            <person name="Lindquist E."/>
            <person name="Lucas S."/>
            <person name="Salamov A."/>
            <person name="McFadden G.I."/>
            <person name="Lane C.E."/>
            <person name="Keeling P.J."/>
            <person name="Gray M.W."/>
            <person name="Grigoriev I.V."/>
            <person name="Archibald J.M."/>
        </authorList>
    </citation>
    <scope>NUCLEOTIDE SEQUENCE</scope>
    <source>
        <strain evidence="2 4">CCMP2712</strain>
    </source>
</reference>
<sequence>MHAGDVYGIRRSSRLWCTTGRARRENGIVTMVDDGRTRRSVLKDTLAAMLGVSVLGNAQAGHAEENRVGKEIQELRTRMVASELKQLPADFRSTSDIEYPAWLEGTWQVTARFDNFSTPLGVKFLGGSSPEINQKSSEEARSKIGSTVDYQLRFEKLGSGKVREDRLFNTEQRLNAYAKRTVVRSVEYVAIDRGQATKELNTLTYYKGGLESITEFEDLGGGLVRAHFRLLGFLNPNSALFFDARQEAVTISDYTLEMKRLEV</sequence>
<proteinExistence type="predicted"/>
<evidence type="ECO:0000313" key="3">
    <source>
        <dbReference type="EnsemblProtists" id="EKX37465"/>
    </source>
</evidence>
<feature type="domain" description="DUF6816" evidence="1">
    <location>
        <begin position="94"/>
        <end position="187"/>
    </location>
</feature>
<evidence type="ECO:0000313" key="2">
    <source>
        <dbReference type="EMBL" id="EKX37465.1"/>
    </source>
</evidence>
<reference evidence="4" key="2">
    <citation type="submission" date="2012-11" db="EMBL/GenBank/DDBJ databases">
        <authorList>
            <person name="Kuo A."/>
            <person name="Curtis B.A."/>
            <person name="Tanifuji G."/>
            <person name="Burki F."/>
            <person name="Gruber A."/>
            <person name="Irimia M."/>
            <person name="Maruyama S."/>
            <person name="Arias M.C."/>
            <person name="Ball S.G."/>
            <person name="Gile G.H."/>
            <person name="Hirakawa Y."/>
            <person name="Hopkins J.F."/>
            <person name="Rensing S.A."/>
            <person name="Schmutz J."/>
            <person name="Symeonidi A."/>
            <person name="Elias M."/>
            <person name="Eveleigh R.J."/>
            <person name="Herman E.K."/>
            <person name="Klute M.J."/>
            <person name="Nakayama T."/>
            <person name="Obornik M."/>
            <person name="Reyes-Prieto A."/>
            <person name="Armbrust E.V."/>
            <person name="Aves S.J."/>
            <person name="Beiko R.G."/>
            <person name="Coutinho P."/>
            <person name="Dacks J.B."/>
            <person name="Durnford D.G."/>
            <person name="Fast N.M."/>
            <person name="Green B.R."/>
            <person name="Grisdale C."/>
            <person name="Hempe F."/>
            <person name="Henrissat B."/>
            <person name="Hoppner M.P."/>
            <person name="Ishida K.-I."/>
            <person name="Kim E."/>
            <person name="Koreny L."/>
            <person name="Kroth P.G."/>
            <person name="Liu Y."/>
            <person name="Malik S.-B."/>
            <person name="Maier U.G."/>
            <person name="McRose D."/>
            <person name="Mock T."/>
            <person name="Neilson J.A."/>
            <person name="Onodera N.T."/>
            <person name="Poole A.M."/>
            <person name="Pritham E.J."/>
            <person name="Richards T.A."/>
            <person name="Rocap G."/>
            <person name="Roy S.W."/>
            <person name="Sarai C."/>
            <person name="Schaack S."/>
            <person name="Shirato S."/>
            <person name="Slamovits C.H."/>
            <person name="Spencer D.F."/>
            <person name="Suzuki S."/>
            <person name="Worden A.Z."/>
            <person name="Zauner S."/>
            <person name="Barry K."/>
            <person name="Bell C."/>
            <person name="Bharti A.K."/>
            <person name="Crow J.A."/>
            <person name="Grimwood J."/>
            <person name="Kramer R."/>
            <person name="Lindquist E."/>
            <person name="Lucas S."/>
            <person name="Salamov A."/>
            <person name="McFadden G.I."/>
            <person name="Lane C.E."/>
            <person name="Keeling P.J."/>
            <person name="Gray M.W."/>
            <person name="Grigoriev I.V."/>
            <person name="Archibald J.M."/>
        </authorList>
    </citation>
    <scope>NUCLEOTIDE SEQUENCE</scope>
    <source>
        <strain evidence="4">CCMP2712</strain>
    </source>
</reference>
<reference evidence="3" key="3">
    <citation type="submission" date="2016-03" db="UniProtKB">
        <authorList>
            <consortium name="EnsemblProtists"/>
        </authorList>
    </citation>
    <scope>IDENTIFICATION</scope>
</reference>
<dbReference type="EMBL" id="JH993059">
    <property type="protein sequence ID" value="EKX37465.1"/>
    <property type="molecule type" value="Genomic_DNA"/>
</dbReference>
<name>L1INS2_GUITC</name>
<evidence type="ECO:0000313" key="4">
    <source>
        <dbReference type="Proteomes" id="UP000011087"/>
    </source>
</evidence>
<dbReference type="Pfam" id="PF20670">
    <property type="entry name" value="DUF6816"/>
    <property type="match status" value="1"/>
</dbReference>
<dbReference type="HOGENOM" id="CLU_1059411_0_0_1"/>
<dbReference type="OMA" id="TSWIGVE"/>
<dbReference type="EnsemblProtists" id="EKX37465">
    <property type="protein sequence ID" value="EKX37465"/>
    <property type="gene ID" value="GUITHDRAFT_116429"/>
</dbReference>
<dbReference type="AlphaFoldDB" id="L1INS2"/>